<dbReference type="Proteomes" id="UP000062973">
    <property type="component" value="Chromosome"/>
</dbReference>
<dbReference type="PATRIC" id="fig|1068978.7.peg.6592"/>
<keyword evidence="3" id="KW-1185">Reference proteome</keyword>
<accession>A0A076N4L2</accession>
<dbReference type="PANTHER" id="PTHR43649:SF12">
    <property type="entry name" value="DIACETYLCHITOBIOSE BINDING PROTEIN DASA"/>
    <property type="match status" value="1"/>
</dbReference>
<gene>
    <name evidence="2" type="ORF">AMETH_6134</name>
</gene>
<dbReference type="Pfam" id="PF01547">
    <property type="entry name" value="SBP_bac_1"/>
    <property type="match status" value="1"/>
</dbReference>
<protein>
    <submittedName>
        <fullName evidence="2">Sugar ABC transporter periplasmic protein</fullName>
    </submittedName>
</protein>
<name>A0A076N4L2_AMYME</name>
<dbReference type="PANTHER" id="PTHR43649">
    <property type="entry name" value="ARABINOSE-BINDING PROTEIN-RELATED"/>
    <property type="match status" value="1"/>
</dbReference>
<dbReference type="Gene3D" id="3.40.190.10">
    <property type="entry name" value="Periplasmic binding protein-like II"/>
    <property type="match status" value="1"/>
</dbReference>
<dbReference type="AlphaFoldDB" id="A0A076N4L2"/>
<dbReference type="KEGG" id="amq:AMETH_6134"/>
<dbReference type="eggNOG" id="COG1653">
    <property type="taxonomic scope" value="Bacteria"/>
</dbReference>
<keyword evidence="1" id="KW-0732">Signal</keyword>
<feature type="signal peptide" evidence="1">
    <location>
        <begin position="1"/>
        <end position="31"/>
    </location>
</feature>
<dbReference type="EMBL" id="CP009110">
    <property type="protein sequence ID" value="AIJ26226.1"/>
    <property type="molecule type" value="Genomic_DNA"/>
</dbReference>
<dbReference type="PROSITE" id="PS51257">
    <property type="entry name" value="PROKAR_LIPOPROTEIN"/>
    <property type="match status" value="1"/>
</dbReference>
<evidence type="ECO:0000313" key="3">
    <source>
        <dbReference type="Proteomes" id="UP000062973"/>
    </source>
</evidence>
<evidence type="ECO:0000313" key="2">
    <source>
        <dbReference type="EMBL" id="AIJ26226.1"/>
    </source>
</evidence>
<feature type="chain" id="PRO_5039604982" evidence="1">
    <location>
        <begin position="32"/>
        <end position="437"/>
    </location>
</feature>
<dbReference type="OrthoDB" id="2509690at2"/>
<dbReference type="InterPro" id="IPR050490">
    <property type="entry name" value="Bact_solute-bd_prot1"/>
</dbReference>
<reference evidence="2 3" key="1">
    <citation type="submission" date="2014-07" db="EMBL/GenBank/DDBJ databases">
        <title>Whole Genome Sequence of the Amycolatopsis methanolica 239.</title>
        <authorList>
            <person name="Tang B."/>
        </authorList>
    </citation>
    <scope>NUCLEOTIDE SEQUENCE [LARGE SCALE GENOMIC DNA]</scope>
    <source>
        <strain evidence="2 3">239</strain>
    </source>
</reference>
<sequence>MKLRFPLSHAKVAARAVAVAAVLGLASACVAGTAGPTQTAEDDSGPVKLEFWTINLKKGYNDYIQSLIDAYQKSHSNVTVTWVDVPGNDVGTKLLSAVASQNTPDVVNLASTDLDQFVPSLTDLGQYVPADVQQKYLPSLLEPLRRDGKLIAIPWYNSGAPISLINTDLVRQAGLDPANPPKTFDAALDWGARLHAAVPSTYGMNGIPDENLVRLEGIQILTPDRKHAAFNTPEAVALLERWRHGVETGAISPGSTVKDDRQYPQTLANQQVAFGVNSIPGSLTSLQKNAPDVYAKIDVAQGATGKTGKYLLPDQQTFVTPKASKHPKAAADFIAFVTDAANQTAFCKLTPIYPSNADSLKDPFFTQPGAGTPIEKARSAIAAELPKLELGTMGTGKDRQLSDRFREHIRAFMTGDKSAQQALADAEKEWNELLAQK</sequence>
<dbReference type="SUPFAM" id="SSF53850">
    <property type="entry name" value="Periplasmic binding protein-like II"/>
    <property type="match status" value="1"/>
</dbReference>
<dbReference type="HOGENOM" id="CLU_031285_10_2_11"/>
<dbReference type="InterPro" id="IPR006059">
    <property type="entry name" value="SBP"/>
</dbReference>
<dbReference type="STRING" id="1068978.AMETH_6134"/>
<organism evidence="2 3">
    <name type="scientific">Amycolatopsis methanolica 239</name>
    <dbReference type="NCBI Taxonomy" id="1068978"/>
    <lineage>
        <taxon>Bacteria</taxon>
        <taxon>Bacillati</taxon>
        <taxon>Actinomycetota</taxon>
        <taxon>Actinomycetes</taxon>
        <taxon>Pseudonocardiales</taxon>
        <taxon>Pseudonocardiaceae</taxon>
        <taxon>Amycolatopsis</taxon>
        <taxon>Amycolatopsis methanolica group</taxon>
    </lineage>
</organism>
<evidence type="ECO:0000256" key="1">
    <source>
        <dbReference type="SAM" id="SignalP"/>
    </source>
</evidence>
<dbReference type="RefSeq" id="WP_017985061.1">
    <property type="nucleotide sequence ID" value="NZ_AQUL01000001.1"/>
</dbReference>
<proteinExistence type="predicted"/>